<sequence length="309" mass="32008">MTRFPDGRGHVSATALVFRVALLLGMMIAFWLAAQWWNADRANAAAAFPGAERTGPQAERTGPNPLVEPISVRSADTAQEVAERIAETSDETAPETITVDVEPLVEPPDPPDTAELVSESIEEAGGGSRPEAGDTQRELRPDRGRAGQEAAGAASPANAGASAPSSPRREARGAESTAPRTHADEPRAGADSAARHELPRNSGAAFPATETERAGEADPGTTGSPETLTPEGRAGQNPEQPRRTPLPAPVKAPSTAQVGQPNAGSGPRDVHALHPEPLRLPTVTGARGEQEHEGLRSGIKAAVPVTAPD</sequence>
<feature type="compositionally biased region" description="Basic and acidic residues" evidence="1">
    <location>
        <begin position="181"/>
        <end position="199"/>
    </location>
</feature>
<keyword evidence="4" id="KW-1185">Reference proteome</keyword>
<keyword evidence="2" id="KW-0472">Membrane</keyword>
<protein>
    <submittedName>
        <fullName evidence="3">Uncharacterized protein</fullName>
    </submittedName>
</protein>
<organism evidence="3 4">
    <name type="scientific">Actinopolyspora biskrensis</name>
    <dbReference type="NCBI Taxonomy" id="1470178"/>
    <lineage>
        <taxon>Bacteria</taxon>
        <taxon>Bacillati</taxon>
        <taxon>Actinomycetota</taxon>
        <taxon>Actinomycetes</taxon>
        <taxon>Actinopolysporales</taxon>
        <taxon>Actinopolysporaceae</taxon>
        <taxon>Actinopolyspora</taxon>
    </lineage>
</organism>
<keyword evidence="2" id="KW-0812">Transmembrane</keyword>
<dbReference type="AlphaFoldDB" id="A0A852Z0F2"/>
<comment type="caution">
    <text evidence="3">The sequence shown here is derived from an EMBL/GenBank/DDBJ whole genome shotgun (WGS) entry which is preliminary data.</text>
</comment>
<name>A0A852Z0F2_9ACTN</name>
<dbReference type="RefSeq" id="WP_179535190.1">
    <property type="nucleotide sequence ID" value="NZ_JACBYW010000003.1"/>
</dbReference>
<feature type="compositionally biased region" description="Low complexity" evidence="1">
    <location>
        <begin position="147"/>
        <end position="166"/>
    </location>
</feature>
<feature type="compositionally biased region" description="Basic and acidic residues" evidence="1">
    <location>
        <begin position="268"/>
        <end position="277"/>
    </location>
</feature>
<keyword evidence="2" id="KW-1133">Transmembrane helix</keyword>
<feature type="region of interest" description="Disordered" evidence="1">
    <location>
        <begin position="85"/>
        <end position="309"/>
    </location>
</feature>
<reference evidence="3 4" key="1">
    <citation type="submission" date="2020-07" db="EMBL/GenBank/DDBJ databases">
        <title>Genomic Encyclopedia of Type Strains, Phase III (KMG-III): the genomes of soil and plant-associated and newly described type strains.</title>
        <authorList>
            <person name="Whitman W."/>
        </authorList>
    </citation>
    <scope>NUCLEOTIDE SEQUENCE [LARGE SCALE GENOMIC DNA]</scope>
    <source>
        <strain evidence="3 4">CECT 8576</strain>
    </source>
</reference>
<evidence type="ECO:0000256" key="2">
    <source>
        <dbReference type="SAM" id="Phobius"/>
    </source>
</evidence>
<evidence type="ECO:0000256" key="1">
    <source>
        <dbReference type="SAM" id="MobiDB-lite"/>
    </source>
</evidence>
<feature type="compositionally biased region" description="Polar residues" evidence="1">
    <location>
        <begin position="254"/>
        <end position="263"/>
    </location>
</feature>
<proteinExistence type="predicted"/>
<dbReference type="EMBL" id="JACBYW010000003">
    <property type="protein sequence ID" value="NYH78735.1"/>
    <property type="molecule type" value="Genomic_DNA"/>
</dbReference>
<feature type="transmembrane region" description="Helical" evidence="2">
    <location>
        <begin position="12"/>
        <end position="33"/>
    </location>
</feature>
<accession>A0A852Z0F2</accession>
<dbReference type="Proteomes" id="UP000548304">
    <property type="component" value="Unassembled WGS sequence"/>
</dbReference>
<evidence type="ECO:0000313" key="4">
    <source>
        <dbReference type="Proteomes" id="UP000548304"/>
    </source>
</evidence>
<gene>
    <name evidence="3" type="ORF">FHR84_002060</name>
</gene>
<feature type="compositionally biased region" description="Basic and acidic residues" evidence="1">
    <location>
        <begin position="131"/>
        <end position="146"/>
    </location>
</feature>
<evidence type="ECO:0000313" key="3">
    <source>
        <dbReference type="EMBL" id="NYH78735.1"/>
    </source>
</evidence>